<dbReference type="PATRIC" id="fig|743722.3.peg.347"/>
<dbReference type="GO" id="GO:0003723">
    <property type="term" value="F:RNA binding"/>
    <property type="evidence" value="ECO:0007669"/>
    <property type="project" value="UniProtKB-UniRule"/>
</dbReference>
<proteinExistence type="inferred from homology"/>
<evidence type="ECO:0000256" key="1">
    <source>
        <dbReference type="ARBA" id="ARBA00022490"/>
    </source>
</evidence>
<dbReference type="HOGENOM" id="CLU_108953_0_1_10"/>
<dbReference type="NCBIfam" id="TIGR00086">
    <property type="entry name" value="smpB"/>
    <property type="match status" value="1"/>
</dbReference>
<dbReference type="PANTHER" id="PTHR30308">
    <property type="entry name" value="TMRNA-BINDING COMPONENT OF TRANS-TRANSLATION TAGGING COMPLEX"/>
    <property type="match status" value="1"/>
</dbReference>
<accession>F4C349</accession>
<keyword evidence="2 3" id="KW-0694">RNA-binding</keyword>
<protein>
    <recommendedName>
        <fullName evidence="3">SsrA-binding protein</fullName>
    </recommendedName>
    <alternativeName>
        <fullName evidence="3">Small protein B</fullName>
    </alternativeName>
</protein>
<keyword evidence="1 3" id="KW-0963">Cytoplasm</keyword>
<dbReference type="AlphaFoldDB" id="F4C349"/>
<dbReference type="GO" id="GO:0070930">
    <property type="term" value="P:trans-translation-dependent protein tagging"/>
    <property type="evidence" value="ECO:0007669"/>
    <property type="project" value="TreeGrafter"/>
</dbReference>
<comment type="similarity">
    <text evidence="3">Belongs to the SmpB family.</text>
</comment>
<dbReference type="InterPro" id="IPR023620">
    <property type="entry name" value="SmpB"/>
</dbReference>
<organism evidence="4">
    <name type="scientific">Sphingobacterium sp. (strain 21)</name>
    <dbReference type="NCBI Taxonomy" id="743722"/>
    <lineage>
        <taxon>Bacteria</taxon>
        <taxon>Pseudomonadati</taxon>
        <taxon>Bacteroidota</taxon>
        <taxon>Sphingobacteriia</taxon>
        <taxon>Sphingobacteriales</taxon>
        <taxon>Sphingobacteriaceae</taxon>
        <taxon>Sphingobacterium</taxon>
    </lineage>
</organism>
<dbReference type="OrthoDB" id="9805462at2"/>
<dbReference type="STRING" id="743722.Sph21_0319"/>
<comment type="function">
    <text evidence="3">Required for rescue of stalled ribosomes mediated by trans-translation. Binds to transfer-messenger RNA (tmRNA), required for stable association of tmRNA with ribosomes. tmRNA and SmpB together mimic tRNA shape, replacing the anticodon stem-loop with SmpB. tmRNA is encoded by the ssrA gene; the 2 termini fold to resemble tRNA(Ala) and it encodes a 'tag peptide', a short internal open reading frame. During trans-translation Ala-aminoacylated tmRNA acts like a tRNA, entering the A-site of stalled ribosomes, displacing the stalled mRNA. The ribosome then switches to translate the ORF on the tmRNA; the nascent peptide is terminated with the 'tag peptide' encoded by the tmRNA and targeted for degradation. The ribosome is freed to recommence translation, which seems to be the essential function of trans-translation.</text>
</comment>
<dbReference type="Pfam" id="PF01668">
    <property type="entry name" value="SmpB"/>
    <property type="match status" value="1"/>
</dbReference>
<evidence type="ECO:0000256" key="3">
    <source>
        <dbReference type="HAMAP-Rule" id="MF_00023"/>
    </source>
</evidence>
<dbReference type="InterPro" id="IPR020081">
    <property type="entry name" value="SsrA-bd_prot_CS"/>
</dbReference>
<comment type="subcellular location">
    <subcellularLocation>
        <location evidence="3">Cytoplasm</location>
    </subcellularLocation>
    <text evidence="3">The tmRNA-SmpB complex associates with stalled 70S ribosomes.</text>
</comment>
<dbReference type="PANTHER" id="PTHR30308:SF2">
    <property type="entry name" value="SSRA-BINDING PROTEIN"/>
    <property type="match status" value="1"/>
</dbReference>
<evidence type="ECO:0000313" key="4">
    <source>
        <dbReference type="EMBL" id="ADZ76901.1"/>
    </source>
</evidence>
<dbReference type="eggNOG" id="COG0691">
    <property type="taxonomic scope" value="Bacteria"/>
</dbReference>
<dbReference type="Gene3D" id="2.40.280.10">
    <property type="match status" value="1"/>
</dbReference>
<dbReference type="EMBL" id="CP002584">
    <property type="protein sequence ID" value="ADZ76901.1"/>
    <property type="molecule type" value="Genomic_DNA"/>
</dbReference>
<evidence type="ECO:0000256" key="2">
    <source>
        <dbReference type="ARBA" id="ARBA00022884"/>
    </source>
</evidence>
<gene>
    <name evidence="3" type="primary">smpB</name>
    <name evidence="4" type="ordered locus">Sph21_0319</name>
</gene>
<dbReference type="PROSITE" id="PS01317">
    <property type="entry name" value="SSRP"/>
    <property type="match status" value="1"/>
</dbReference>
<sequence>MSNDINIRNKKAYYEYHILEKYIAGIQLLGTEIKSIRQSKANIGDAFCAFLNDGLYIRNMHIAEYSHGSFYNHESKRDRKLLLTKKELAKLKVKGEEKGFTIIPLKIFVNERGYAKVEIALAQGKKDYDKRESIKERDTKRELSRTYKL</sequence>
<dbReference type="InterPro" id="IPR000037">
    <property type="entry name" value="SsrA-bd_prot"/>
</dbReference>
<dbReference type="GO" id="GO:0005829">
    <property type="term" value="C:cytosol"/>
    <property type="evidence" value="ECO:0007669"/>
    <property type="project" value="TreeGrafter"/>
</dbReference>
<dbReference type="KEGG" id="shg:Sph21_0319"/>
<dbReference type="SUPFAM" id="SSF74982">
    <property type="entry name" value="Small protein B (SmpB)"/>
    <property type="match status" value="1"/>
</dbReference>
<dbReference type="HAMAP" id="MF_00023">
    <property type="entry name" value="SmpB"/>
    <property type="match status" value="1"/>
</dbReference>
<dbReference type="GO" id="GO:0070929">
    <property type="term" value="P:trans-translation"/>
    <property type="evidence" value="ECO:0007669"/>
    <property type="project" value="UniProtKB-UniRule"/>
</dbReference>
<reference evidence="4" key="1">
    <citation type="submission" date="2011-03" db="EMBL/GenBank/DDBJ databases">
        <title>Complete sequence of Sphingobacterium sp. 21.</title>
        <authorList>
            <consortium name="US DOE Joint Genome Institute"/>
            <person name="Lucas S."/>
            <person name="Copeland A."/>
            <person name="Lapidus A."/>
            <person name="Cheng J.-F."/>
            <person name="Goodwin L."/>
            <person name="Pitluck S."/>
            <person name="Davenport K."/>
            <person name="Detter J.C."/>
            <person name="Han C."/>
            <person name="Tapia R."/>
            <person name="Land M."/>
            <person name="Hauser L."/>
            <person name="Kyrpides N."/>
            <person name="Ivanova N."/>
            <person name="Ovchinnikova G."/>
            <person name="Pagani I."/>
            <person name="Siebers A.K."/>
            <person name="Allgaier M."/>
            <person name="Thelen M.P."/>
            <person name="Hugenholtz P."/>
            <person name="Woyke T."/>
        </authorList>
    </citation>
    <scope>NUCLEOTIDE SEQUENCE</scope>
    <source>
        <strain evidence="4">21</strain>
    </source>
</reference>
<name>F4C349_SPHS2</name>
<dbReference type="NCBIfam" id="NF003843">
    <property type="entry name" value="PRK05422.1"/>
    <property type="match status" value="1"/>
</dbReference>
<dbReference type="CDD" id="cd09294">
    <property type="entry name" value="SmpB"/>
    <property type="match status" value="1"/>
</dbReference>